<dbReference type="OrthoDB" id="8058391at2759"/>
<dbReference type="InterPro" id="IPR027417">
    <property type="entry name" value="P-loop_NTPase"/>
</dbReference>
<keyword evidence="2" id="KW-1185">Reference proteome</keyword>
<evidence type="ECO:0000313" key="1">
    <source>
        <dbReference type="EMBL" id="PIC36631.1"/>
    </source>
</evidence>
<reference evidence="2" key="1">
    <citation type="submission" date="2017-10" db="EMBL/GenBank/DDBJ databases">
        <title>Rapid genome shrinkage in a self-fertile nematode reveals novel sperm competition proteins.</title>
        <authorList>
            <person name="Yin D."/>
            <person name="Schwarz E.M."/>
            <person name="Thomas C.G."/>
            <person name="Felde R.L."/>
            <person name="Korf I.F."/>
            <person name="Cutter A.D."/>
            <person name="Schartner C.M."/>
            <person name="Ralston E.J."/>
            <person name="Meyer B.J."/>
            <person name="Haag E.S."/>
        </authorList>
    </citation>
    <scope>NUCLEOTIDE SEQUENCE [LARGE SCALE GENOMIC DNA]</scope>
    <source>
        <strain evidence="2">JU1422</strain>
    </source>
</reference>
<evidence type="ECO:0000313" key="2">
    <source>
        <dbReference type="Proteomes" id="UP000230233"/>
    </source>
</evidence>
<sequence length="78" mass="8850">MAEAITVHKSQGSTYEGSVIDSAGMDWEAMFYTALSRNRSLERTRIVNVEKIRYRGSETARDVLVDVRASTARRRRGL</sequence>
<gene>
    <name evidence="1" type="primary">Cnig_chr_IV.g15556</name>
    <name evidence="1" type="ORF">B9Z55_015556</name>
</gene>
<dbReference type="Proteomes" id="UP000230233">
    <property type="component" value="Chromosome IV"/>
</dbReference>
<dbReference type="AlphaFoldDB" id="A0A2G5UBB4"/>
<name>A0A2G5UBB4_9PELO</name>
<evidence type="ECO:0008006" key="3">
    <source>
        <dbReference type="Google" id="ProtNLM"/>
    </source>
</evidence>
<proteinExistence type="predicted"/>
<organism evidence="1 2">
    <name type="scientific">Caenorhabditis nigoni</name>
    <dbReference type="NCBI Taxonomy" id="1611254"/>
    <lineage>
        <taxon>Eukaryota</taxon>
        <taxon>Metazoa</taxon>
        <taxon>Ecdysozoa</taxon>
        <taxon>Nematoda</taxon>
        <taxon>Chromadorea</taxon>
        <taxon>Rhabditida</taxon>
        <taxon>Rhabditina</taxon>
        <taxon>Rhabditomorpha</taxon>
        <taxon>Rhabditoidea</taxon>
        <taxon>Rhabditidae</taxon>
        <taxon>Peloderinae</taxon>
        <taxon>Caenorhabditis</taxon>
    </lineage>
</organism>
<accession>A0A2G5UBB4</accession>
<dbReference type="EMBL" id="PDUG01000004">
    <property type="protein sequence ID" value="PIC36631.1"/>
    <property type="molecule type" value="Genomic_DNA"/>
</dbReference>
<protein>
    <recommendedName>
        <fullName evidence="3">UvrD-like helicase C-terminal domain-containing protein</fullName>
    </recommendedName>
</protein>
<dbReference type="Gene3D" id="3.40.50.300">
    <property type="entry name" value="P-loop containing nucleotide triphosphate hydrolases"/>
    <property type="match status" value="1"/>
</dbReference>
<dbReference type="SUPFAM" id="SSF52540">
    <property type="entry name" value="P-loop containing nucleoside triphosphate hydrolases"/>
    <property type="match status" value="1"/>
</dbReference>
<dbReference type="CDD" id="cd18809">
    <property type="entry name" value="SF1_C_RecD"/>
    <property type="match status" value="1"/>
</dbReference>
<comment type="caution">
    <text evidence="1">The sequence shown here is derived from an EMBL/GenBank/DDBJ whole genome shotgun (WGS) entry which is preliminary data.</text>
</comment>